<organism evidence="4 5">
    <name type="scientific">Penicillium vulpinum</name>
    <dbReference type="NCBI Taxonomy" id="29845"/>
    <lineage>
        <taxon>Eukaryota</taxon>
        <taxon>Fungi</taxon>
        <taxon>Dikarya</taxon>
        <taxon>Ascomycota</taxon>
        <taxon>Pezizomycotina</taxon>
        <taxon>Eurotiomycetes</taxon>
        <taxon>Eurotiomycetidae</taxon>
        <taxon>Eurotiales</taxon>
        <taxon>Aspergillaceae</taxon>
        <taxon>Penicillium</taxon>
    </lineage>
</organism>
<dbReference type="SMART" id="SM00151">
    <property type="entry name" value="SWIB"/>
    <property type="match status" value="1"/>
</dbReference>
<dbReference type="InterPro" id="IPR036885">
    <property type="entry name" value="SWIB_MDM2_dom_sf"/>
</dbReference>
<evidence type="ECO:0000259" key="3">
    <source>
        <dbReference type="PROSITE" id="PS51998"/>
    </source>
</evidence>
<proteinExistence type="predicted"/>
<feature type="compositionally biased region" description="Basic residues" evidence="1">
    <location>
        <begin position="190"/>
        <end position="203"/>
    </location>
</feature>
<dbReference type="InterPro" id="IPR003121">
    <property type="entry name" value="SWIB_MDM2_domain"/>
</dbReference>
<dbReference type="InterPro" id="IPR019835">
    <property type="entry name" value="SWIB_domain"/>
</dbReference>
<dbReference type="Pfam" id="PF02201">
    <property type="entry name" value="SWIB"/>
    <property type="match status" value="1"/>
</dbReference>
<accession>A0A1V6RFX7</accession>
<protein>
    <submittedName>
        <fullName evidence="4">Uncharacterized protein</fullName>
    </submittedName>
</protein>
<gene>
    <name evidence="4" type="ORF">PENVUL_c050G06169</name>
</gene>
<dbReference type="CDD" id="cd10567">
    <property type="entry name" value="SWIB-MDM2_like"/>
    <property type="match status" value="1"/>
</dbReference>
<name>A0A1V6RFX7_9EURO</name>
<evidence type="ECO:0000313" key="5">
    <source>
        <dbReference type="Proteomes" id="UP000191518"/>
    </source>
</evidence>
<dbReference type="EMBL" id="MDYP01000050">
    <property type="protein sequence ID" value="OQE00536.1"/>
    <property type="molecule type" value="Genomic_DNA"/>
</dbReference>
<evidence type="ECO:0000259" key="2">
    <source>
        <dbReference type="PROSITE" id="PS51925"/>
    </source>
</evidence>
<dbReference type="Proteomes" id="UP000191518">
    <property type="component" value="Unassembled WGS sequence"/>
</dbReference>
<feature type="region of interest" description="Disordered" evidence="1">
    <location>
        <begin position="95"/>
        <end position="159"/>
    </location>
</feature>
<evidence type="ECO:0000256" key="1">
    <source>
        <dbReference type="SAM" id="MobiDB-lite"/>
    </source>
</evidence>
<dbReference type="AlphaFoldDB" id="A0A1V6RFX7"/>
<dbReference type="Gene3D" id="1.10.245.10">
    <property type="entry name" value="SWIB/MDM2 domain"/>
    <property type="match status" value="1"/>
</dbReference>
<dbReference type="Pfam" id="PF08766">
    <property type="entry name" value="DEK_C"/>
    <property type="match status" value="1"/>
</dbReference>
<dbReference type="PANTHER" id="PTHR13844">
    <property type="entry name" value="SWI/SNF-RELATED MATRIX-ASSOCIATED ACTIN-DEPENDENT REGULATOR OF CHROMATIN SUBFAMILY D"/>
    <property type="match status" value="1"/>
</dbReference>
<dbReference type="Gene3D" id="1.10.10.60">
    <property type="entry name" value="Homeodomain-like"/>
    <property type="match status" value="1"/>
</dbReference>
<comment type="caution">
    <text evidence="4">The sequence shown here is derived from an EMBL/GenBank/DDBJ whole genome shotgun (WGS) entry which is preliminary data.</text>
</comment>
<dbReference type="InterPro" id="IPR014876">
    <property type="entry name" value="DEK_C"/>
</dbReference>
<dbReference type="SUPFAM" id="SSF109715">
    <property type="entry name" value="DEK C-terminal domain"/>
    <property type="match status" value="1"/>
</dbReference>
<dbReference type="SUPFAM" id="SSF47592">
    <property type="entry name" value="SWIB/MDM2 domain"/>
    <property type="match status" value="1"/>
</dbReference>
<reference evidence="5" key="1">
    <citation type="journal article" date="2017" name="Nat. Microbiol.">
        <title>Global analysis of biosynthetic gene clusters reveals vast potential of secondary metabolite production in Penicillium species.</title>
        <authorList>
            <person name="Nielsen J.C."/>
            <person name="Grijseels S."/>
            <person name="Prigent S."/>
            <person name="Ji B."/>
            <person name="Dainat J."/>
            <person name="Nielsen K.F."/>
            <person name="Frisvad J.C."/>
            <person name="Workman M."/>
            <person name="Nielsen J."/>
        </authorList>
    </citation>
    <scope>NUCLEOTIDE SEQUENCE [LARGE SCALE GENOMIC DNA]</scope>
    <source>
        <strain evidence="5">IBT 29486</strain>
    </source>
</reference>
<feature type="compositionally biased region" description="Low complexity" evidence="1">
    <location>
        <begin position="140"/>
        <end position="150"/>
    </location>
</feature>
<feature type="domain" description="DM2" evidence="2">
    <location>
        <begin position="227"/>
        <end position="304"/>
    </location>
</feature>
<dbReference type="PROSITE" id="PS51998">
    <property type="entry name" value="DEK_C"/>
    <property type="match status" value="1"/>
</dbReference>
<feature type="domain" description="DEK-C" evidence="3">
    <location>
        <begin position="36"/>
        <end position="91"/>
    </location>
</feature>
<evidence type="ECO:0000313" key="4">
    <source>
        <dbReference type="EMBL" id="OQE00536.1"/>
    </source>
</evidence>
<feature type="region of interest" description="Disordered" evidence="1">
    <location>
        <begin position="171"/>
        <end position="234"/>
    </location>
</feature>
<dbReference type="PROSITE" id="PS51925">
    <property type="entry name" value="SWIB_MDM2"/>
    <property type="match status" value="1"/>
</dbReference>
<sequence>MSCKLFRCCPGAAPVPTAGSPKSLPTDRQSCAIVTSDLRDKYIDIIDDILAKSDLTTISEKRIRKGLQDAVGYDLTPMKSTIKQLIMERFDRYAEQNGVGGSPDETAPSNGQRDGDSASAAVPSRPPSSSPVKRQAFSDASSEPASASPPAKKHKPDTDTDADAVFAAKLQAEENSRARPTRGGNTRRAAPVKKKSKAKTSKRVKAEDDSDIGSGEEPKKEVNRNTGFHKPMNLSEPLSALLGEPTLSRPQTVKKVWQYIRENELQDPSDRRQILCDDAMRAVFKQDRVHMFTMTKILNQNLYNPDE</sequence>
<dbReference type="STRING" id="29845.A0A1V6RFX7"/>
<keyword evidence="5" id="KW-1185">Reference proteome</keyword>